<evidence type="ECO:0000313" key="1">
    <source>
        <dbReference type="EMBL" id="KIM36326.1"/>
    </source>
</evidence>
<gene>
    <name evidence="1" type="ORF">M413DRAFT_291618</name>
</gene>
<accession>A0A0C3BY08</accession>
<dbReference type="EMBL" id="KN831806">
    <property type="protein sequence ID" value="KIM36326.1"/>
    <property type="molecule type" value="Genomic_DNA"/>
</dbReference>
<evidence type="ECO:0000313" key="2">
    <source>
        <dbReference type="Proteomes" id="UP000053424"/>
    </source>
</evidence>
<sequence>MALRAASSPMGIPVKNAAKWQFWMNKCLSYRLSSMLNSSTWAKRRLLKTRINHRHEPFIHRLPLEIPSNIFIN</sequence>
<dbReference type="Proteomes" id="UP000053424">
    <property type="component" value="Unassembled WGS sequence"/>
</dbReference>
<dbReference type="HOGENOM" id="CLU_2705078_0_0_1"/>
<organism evidence="1 2">
    <name type="scientific">Hebeloma cylindrosporum</name>
    <dbReference type="NCBI Taxonomy" id="76867"/>
    <lineage>
        <taxon>Eukaryota</taxon>
        <taxon>Fungi</taxon>
        <taxon>Dikarya</taxon>
        <taxon>Basidiomycota</taxon>
        <taxon>Agaricomycotina</taxon>
        <taxon>Agaricomycetes</taxon>
        <taxon>Agaricomycetidae</taxon>
        <taxon>Agaricales</taxon>
        <taxon>Agaricineae</taxon>
        <taxon>Hymenogastraceae</taxon>
        <taxon>Hebeloma</taxon>
    </lineage>
</organism>
<name>A0A0C3BY08_HEBCY</name>
<dbReference type="AlphaFoldDB" id="A0A0C3BY08"/>
<reference evidence="1 2" key="1">
    <citation type="submission" date="2014-04" db="EMBL/GenBank/DDBJ databases">
        <authorList>
            <consortium name="DOE Joint Genome Institute"/>
            <person name="Kuo A."/>
            <person name="Gay G."/>
            <person name="Dore J."/>
            <person name="Kohler A."/>
            <person name="Nagy L.G."/>
            <person name="Floudas D."/>
            <person name="Copeland A."/>
            <person name="Barry K.W."/>
            <person name="Cichocki N."/>
            <person name="Veneault-Fourrey C."/>
            <person name="LaButti K."/>
            <person name="Lindquist E.A."/>
            <person name="Lipzen A."/>
            <person name="Lundell T."/>
            <person name="Morin E."/>
            <person name="Murat C."/>
            <person name="Sun H."/>
            <person name="Tunlid A."/>
            <person name="Henrissat B."/>
            <person name="Grigoriev I.V."/>
            <person name="Hibbett D.S."/>
            <person name="Martin F."/>
            <person name="Nordberg H.P."/>
            <person name="Cantor M.N."/>
            <person name="Hua S.X."/>
        </authorList>
    </citation>
    <scope>NUCLEOTIDE SEQUENCE [LARGE SCALE GENOMIC DNA]</scope>
    <source>
        <strain evidence="2">h7</strain>
    </source>
</reference>
<reference evidence="2" key="2">
    <citation type="submission" date="2015-01" db="EMBL/GenBank/DDBJ databases">
        <title>Evolutionary Origins and Diversification of the Mycorrhizal Mutualists.</title>
        <authorList>
            <consortium name="DOE Joint Genome Institute"/>
            <consortium name="Mycorrhizal Genomics Consortium"/>
            <person name="Kohler A."/>
            <person name="Kuo A."/>
            <person name="Nagy L.G."/>
            <person name="Floudas D."/>
            <person name="Copeland A."/>
            <person name="Barry K.W."/>
            <person name="Cichocki N."/>
            <person name="Veneault-Fourrey C."/>
            <person name="LaButti K."/>
            <person name="Lindquist E.A."/>
            <person name="Lipzen A."/>
            <person name="Lundell T."/>
            <person name="Morin E."/>
            <person name="Murat C."/>
            <person name="Riley R."/>
            <person name="Ohm R."/>
            <person name="Sun H."/>
            <person name="Tunlid A."/>
            <person name="Henrissat B."/>
            <person name="Grigoriev I.V."/>
            <person name="Hibbett D.S."/>
            <person name="Martin F."/>
        </authorList>
    </citation>
    <scope>NUCLEOTIDE SEQUENCE [LARGE SCALE GENOMIC DNA]</scope>
    <source>
        <strain evidence="2">h7</strain>
    </source>
</reference>
<protein>
    <submittedName>
        <fullName evidence="1">Uncharacterized protein</fullName>
    </submittedName>
</protein>
<proteinExistence type="predicted"/>
<keyword evidence="2" id="KW-1185">Reference proteome</keyword>